<dbReference type="Gene3D" id="3.10.180.10">
    <property type="entry name" value="2,3-Dihydroxybiphenyl 1,2-Dioxygenase, domain 1"/>
    <property type="match status" value="2"/>
</dbReference>
<keyword evidence="3" id="KW-1185">Reference proteome</keyword>
<dbReference type="Proteomes" id="UP001501475">
    <property type="component" value="Unassembled WGS sequence"/>
</dbReference>
<evidence type="ECO:0000313" key="3">
    <source>
        <dbReference type="Proteomes" id="UP001501475"/>
    </source>
</evidence>
<dbReference type="EMBL" id="BAAAPN010000011">
    <property type="protein sequence ID" value="GAA1746374.1"/>
    <property type="molecule type" value="Genomic_DNA"/>
</dbReference>
<dbReference type="PANTHER" id="PTHR33993">
    <property type="entry name" value="GLYOXALASE-RELATED"/>
    <property type="match status" value="1"/>
</dbReference>
<organism evidence="2 3">
    <name type="scientific">Nostocoides vanveenii</name>
    <dbReference type="NCBI Taxonomy" id="330835"/>
    <lineage>
        <taxon>Bacteria</taxon>
        <taxon>Bacillati</taxon>
        <taxon>Actinomycetota</taxon>
        <taxon>Actinomycetes</taxon>
        <taxon>Micrococcales</taxon>
        <taxon>Intrasporangiaceae</taxon>
        <taxon>Nostocoides</taxon>
    </lineage>
</organism>
<comment type="caution">
    <text evidence="2">The sequence shown here is derived from an EMBL/GenBank/DDBJ whole genome shotgun (WGS) entry which is preliminary data.</text>
</comment>
<dbReference type="CDD" id="cd07247">
    <property type="entry name" value="SgaA_N_like"/>
    <property type="match status" value="1"/>
</dbReference>
<dbReference type="InterPro" id="IPR029068">
    <property type="entry name" value="Glyas_Bleomycin-R_OHBP_Dase"/>
</dbReference>
<sequence length="200" mass="20717">MPSVWTSYLAADSADACAAAVTAAGGTLMMPAFDVGDVGRMFVAVDPSGAAFGVWEAKAHTGAGVFNEDGAYCWKKLHTLNYDAARDFYAKAFGYSFTDIGGDGFTYCVFALDGGGPESAIGGVADDANTPGAEMPYWLTWFQADDADAMVAKVEQLGGSVIMPADTSPFGRMAIVTGPEGEVFGIIDPTTTLAMDEAAV</sequence>
<dbReference type="SUPFAM" id="SSF54593">
    <property type="entry name" value="Glyoxalase/Bleomycin resistance protein/Dihydroxybiphenyl dioxygenase"/>
    <property type="match status" value="2"/>
</dbReference>
<dbReference type="PANTHER" id="PTHR33993:SF14">
    <property type="entry name" value="GB|AAF24581.1"/>
    <property type="match status" value="1"/>
</dbReference>
<dbReference type="InterPro" id="IPR037523">
    <property type="entry name" value="VOC_core"/>
</dbReference>
<dbReference type="InterPro" id="IPR004360">
    <property type="entry name" value="Glyas_Fos-R_dOase_dom"/>
</dbReference>
<dbReference type="PROSITE" id="PS51819">
    <property type="entry name" value="VOC"/>
    <property type="match status" value="1"/>
</dbReference>
<evidence type="ECO:0000313" key="2">
    <source>
        <dbReference type="EMBL" id="GAA1746374.1"/>
    </source>
</evidence>
<dbReference type="Pfam" id="PF00903">
    <property type="entry name" value="Glyoxalase"/>
    <property type="match status" value="1"/>
</dbReference>
<evidence type="ECO:0000259" key="1">
    <source>
        <dbReference type="PROSITE" id="PS51819"/>
    </source>
</evidence>
<dbReference type="RefSeq" id="WP_344061262.1">
    <property type="nucleotide sequence ID" value="NZ_BAAAPN010000011.1"/>
</dbReference>
<gene>
    <name evidence="2" type="ORF">GCM10009810_03610</name>
</gene>
<accession>A0ABN2K248</accession>
<dbReference type="InterPro" id="IPR052164">
    <property type="entry name" value="Anthracycline_SecMetBiosynth"/>
</dbReference>
<proteinExistence type="predicted"/>
<reference evidence="2 3" key="1">
    <citation type="journal article" date="2019" name="Int. J. Syst. Evol. Microbiol.">
        <title>The Global Catalogue of Microorganisms (GCM) 10K type strain sequencing project: providing services to taxonomists for standard genome sequencing and annotation.</title>
        <authorList>
            <consortium name="The Broad Institute Genomics Platform"/>
            <consortium name="The Broad Institute Genome Sequencing Center for Infectious Disease"/>
            <person name="Wu L."/>
            <person name="Ma J."/>
        </authorList>
    </citation>
    <scope>NUCLEOTIDE SEQUENCE [LARGE SCALE GENOMIC DNA]</scope>
    <source>
        <strain evidence="2 3">JCM 15591</strain>
    </source>
</reference>
<feature type="domain" description="VOC" evidence="1">
    <location>
        <begin position="71"/>
        <end position="189"/>
    </location>
</feature>
<name>A0ABN2K248_9MICO</name>
<protein>
    <recommendedName>
        <fullName evidence="1">VOC domain-containing protein</fullName>
    </recommendedName>
</protein>